<comment type="caution">
    <text evidence="1">The sequence shown here is derived from an EMBL/GenBank/DDBJ whole genome shotgun (WGS) entry which is preliminary data.</text>
</comment>
<proteinExistence type="predicted"/>
<reference evidence="1" key="1">
    <citation type="submission" date="2022-12" db="EMBL/GenBank/DDBJ databases">
        <authorList>
            <person name="Petersen C."/>
        </authorList>
    </citation>
    <scope>NUCLEOTIDE SEQUENCE</scope>
    <source>
        <strain evidence="1">IBT 15544</strain>
    </source>
</reference>
<dbReference type="GeneID" id="83175982"/>
<dbReference type="AlphaFoldDB" id="A0A9W9N8L8"/>
<gene>
    <name evidence="1" type="ORF">N7498_001619</name>
</gene>
<dbReference type="PANTHER" id="PTHR37535">
    <property type="entry name" value="FLUG DOMAIN PROTEIN"/>
    <property type="match status" value="1"/>
</dbReference>
<sequence>MLLYCFTSARTGEVHESTARRASAREKTAKESDEDLEARVMAACYKVYKEDVPLFFFNIFTFFLPLASADYAFRDYSSAHKILDAAEAYNIDPLENNILEVIHFEDSIRDVPLFRPLSELQVTKSTGRSRGADVFRKEFASLGHRSGYTRNVTIRSCRRWALMQVDKNYSKTARMKFASYVSRDTHSKHYAHPLSEVEGLANYLGIESRNDHIQNRRGMGMHHNP</sequence>
<dbReference type="EMBL" id="JAPQKR010000005">
    <property type="protein sequence ID" value="KAJ5215212.1"/>
    <property type="molecule type" value="Genomic_DNA"/>
</dbReference>
<evidence type="ECO:0000313" key="2">
    <source>
        <dbReference type="Proteomes" id="UP001150904"/>
    </source>
</evidence>
<dbReference type="Proteomes" id="UP001150904">
    <property type="component" value="Unassembled WGS sequence"/>
</dbReference>
<dbReference type="InterPro" id="IPR021842">
    <property type="entry name" value="DUF3435"/>
</dbReference>
<name>A0A9W9N8L8_9EURO</name>
<dbReference type="PANTHER" id="PTHR37535:SF3">
    <property type="entry name" value="FLUG DOMAIN-CONTAINING PROTEIN"/>
    <property type="match status" value="1"/>
</dbReference>
<dbReference type="Pfam" id="PF11917">
    <property type="entry name" value="DUF3435"/>
    <property type="match status" value="1"/>
</dbReference>
<reference evidence="1" key="2">
    <citation type="journal article" date="2023" name="IMA Fungus">
        <title>Comparative genomic study of the Penicillium genus elucidates a diverse pangenome and 15 lateral gene transfer events.</title>
        <authorList>
            <person name="Petersen C."/>
            <person name="Sorensen T."/>
            <person name="Nielsen M.R."/>
            <person name="Sondergaard T.E."/>
            <person name="Sorensen J.L."/>
            <person name="Fitzpatrick D.A."/>
            <person name="Frisvad J.C."/>
            <person name="Nielsen K.L."/>
        </authorList>
    </citation>
    <scope>NUCLEOTIDE SEQUENCE</scope>
    <source>
        <strain evidence="1">IBT 15544</strain>
    </source>
</reference>
<organism evidence="1 2">
    <name type="scientific">Penicillium cinerascens</name>
    <dbReference type="NCBI Taxonomy" id="70096"/>
    <lineage>
        <taxon>Eukaryota</taxon>
        <taxon>Fungi</taxon>
        <taxon>Dikarya</taxon>
        <taxon>Ascomycota</taxon>
        <taxon>Pezizomycotina</taxon>
        <taxon>Eurotiomycetes</taxon>
        <taxon>Eurotiomycetidae</taxon>
        <taxon>Eurotiales</taxon>
        <taxon>Aspergillaceae</taxon>
        <taxon>Penicillium</taxon>
    </lineage>
</organism>
<keyword evidence="2" id="KW-1185">Reference proteome</keyword>
<dbReference type="OrthoDB" id="4362374at2759"/>
<dbReference type="RefSeq" id="XP_058311025.1">
    <property type="nucleotide sequence ID" value="XM_058448681.1"/>
</dbReference>
<evidence type="ECO:0000313" key="1">
    <source>
        <dbReference type="EMBL" id="KAJ5215212.1"/>
    </source>
</evidence>
<protein>
    <submittedName>
        <fullName evidence="1">Uncharacterized protein</fullName>
    </submittedName>
</protein>
<accession>A0A9W9N8L8</accession>